<evidence type="ECO:0000259" key="2">
    <source>
        <dbReference type="Pfam" id="PF08800"/>
    </source>
</evidence>
<proteinExistence type="predicted"/>
<dbReference type="AlphaFoldDB" id="A0A413T141"/>
<protein>
    <submittedName>
        <fullName evidence="3">Virulence protein E</fullName>
    </submittedName>
</protein>
<evidence type="ECO:0000313" key="3">
    <source>
        <dbReference type="EMBL" id="RHA76486.1"/>
    </source>
</evidence>
<name>A0A413T141_9BACT</name>
<feature type="domain" description="Virulence-associated protein E-like" evidence="1">
    <location>
        <begin position="399"/>
        <end position="612"/>
    </location>
</feature>
<feature type="domain" description="BT4734-like N-terminal" evidence="2">
    <location>
        <begin position="57"/>
        <end position="196"/>
    </location>
</feature>
<accession>A0A413T141</accession>
<dbReference type="PANTHER" id="PTHR34985">
    <property type="entry name" value="SLR0554 PROTEIN"/>
    <property type="match status" value="1"/>
</dbReference>
<dbReference type="InterPro" id="IPR014907">
    <property type="entry name" value="BT4734-like_N"/>
</dbReference>
<comment type="caution">
    <text evidence="3">The sequence shown here is derived from an EMBL/GenBank/DDBJ whole genome shotgun (WGS) entry which is preliminary data.</text>
</comment>
<evidence type="ECO:0000313" key="4">
    <source>
        <dbReference type="Proteomes" id="UP000283855"/>
    </source>
</evidence>
<dbReference type="Pfam" id="PF08800">
    <property type="entry name" value="BT4734-like_N"/>
    <property type="match status" value="1"/>
</dbReference>
<dbReference type="Pfam" id="PF05272">
    <property type="entry name" value="VapE-like_dom"/>
    <property type="match status" value="1"/>
</dbReference>
<sequence length="706" mass="80752">MEDITFSLFKGYADTLPAEATLSEIIRMIRQDPTVKLHTLKHRYYASQGNAAAADKEKSSCPCFSVAVRFQGGKRKRHICGWTSVGLVDIDHLEKAALPELLKRIVADPHTLLTYTTISGAGIRILYRMEHDENTLQRAVASPLDEDAYLASEAQYRATFLLANDYYARLLGVECDLKCKNSTRLCGLAHDPELFFNPDALPFRAEVIPKIRKRMRNYRLERAVTTARKELEAQGVTYEPHQHNDYIMRMGYLLNRYGIDQDQATEWALNTFTGYDGDIAGIFRSCYLQTEEFGTLSPSTGKDNARQPLAGVAEIEDFLCGQGSFRRNVITGKYEVDFTRENREEDFREVDDHIVNSLWARMSKTNSRVRISDLRNVLESEFVADYNPFQLYFDGLDPWDGQTDYIGELADTLHTVQGPEDCRKYLKKWLVGCVAALFDRSVVNHEILVLAGPQATYKTTWLNNLLPPELRKYFCVKSDFAQMTKDDQLRLTEFALICLEEIEELRPEALSRIKAVSTTLIINERRAYGHFKESKPHIASFCGTTNNVNFLTDVSGDRRWFPMEITAIDDPYTHPVNYRGVYAQAYALWKSRFRYWLSSSEVAEVNRRNEYFRAPDLEADQIQTYFRRPLPGEAAVFITTAQIISRISGGIRQLMSPAKVNQLMKKLGFEAVRSGNKRGYLVVELTLDQVNQNRSALGHYLREAEA</sequence>
<dbReference type="PANTHER" id="PTHR34985:SF1">
    <property type="entry name" value="SLR0554 PROTEIN"/>
    <property type="match status" value="1"/>
</dbReference>
<gene>
    <name evidence="3" type="ORF">DW921_06405</name>
</gene>
<dbReference type="RefSeq" id="WP_118400248.1">
    <property type="nucleotide sequence ID" value="NZ_CABJGD010000010.1"/>
</dbReference>
<organism evidence="3 4">
    <name type="scientific">Phocaeicola coprophilus</name>
    <dbReference type="NCBI Taxonomy" id="387090"/>
    <lineage>
        <taxon>Bacteria</taxon>
        <taxon>Pseudomonadati</taxon>
        <taxon>Bacteroidota</taxon>
        <taxon>Bacteroidia</taxon>
        <taxon>Bacteroidales</taxon>
        <taxon>Bacteroidaceae</taxon>
        <taxon>Phocaeicola</taxon>
    </lineage>
</organism>
<dbReference type="Proteomes" id="UP000283855">
    <property type="component" value="Unassembled WGS sequence"/>
</dbReference>
<reference evidence="3 4" key="1">
    <citation type="submission" date="2018-08" db="EMBL/GenBank/DDBJ databases">
        <title>A genome reference for cultivated species of the human gut microbiota.</title>
        <authorList>
            <person name="Zou Y."/>
            <person name="Xue W."/>
            <person name="Luo G."/>
        </authorList>
    </citation>
    <scope>NUCLEOTIDE SEQUENCE [LARGE SCALE GENOMIC DNA]</scope>
    <source>
        <strain evidence="3 4">AM42-38</strain>
    </source>
</reference>
<dbReference type="InterPro" id="IPR007936">
    <property type="entry name" value="VapE-like_dom"/>
</dbReference>
<evidence type="ECO:0000259" key="1">
    <source>
        <dbReference type="Pfam" id="PF05272"/>
    </source>
</evidence>
<dbReference type="EMBL" id="QSFT01000010">
    <property type="protein sequence ID" value="RHA76486.1"/>
    <property type="molecule type" value="Genomic_DNA"/>
</dbReference>